<evidence type="ECO:0000256" key="7">
    <source>
        <dbReference type="ARBA" id="ARBA00048370"/>
    </source>
</evidence>
<dbReference type="SUPFAM" id="SSF51230">
    <property type="entry name" value="Single hybrid motif"/>
    <property type="match status" value="1"/>
</dbReference>
<evidence type="ECO:0000256" key="9">
    <source>
        <dbReference type="SAM" id="MobiDB-lite"/>
    </source>
</evidence>
<feature type="region of interest" description="Disordered" evidence="9">
    <location>
        <begin position="92"/>
        <end position="139"/>
    </location>
</feature>
<dbReference type="Proteomes" id="UP000252204">
    <property type="component" value="Unassembled WGS sequence"/>
</dbReference>
<dbReference type="GO" id="GO:0004742">
    <property type="term" value="F:dihydrolipoyllysine-residue acetyltransferase activity"/>
    <property type="evidence" value="ECO:0007669"/>
    <property type="project" value="UniProtKB-UniRule"/>
</dbReference>
<comment type="catalytic activity">
    <reaction evidence="7 8">
        <text>N(6)-[(R)-dihydrolipoyl]-L-lysyl-[protein] + acetyl-CoA = N(6)-[(R)-S(8)-acetyldihydrolipoyl]-L-lysyl-[protein] + CoA</text>
        <dbReference type="Rhea" id="RHEA:17017"/>
        <dbReference type="Rhea" id="RHEA-COMP:10475"/>
        <dbReference type="Rhea" id="RHEA-COMP:10478"/>
        <dbReference type="ChEBI" id="CHEBI:57287"/>
        <dbReference type="ChEBI" id="CHEBI:57288"/>
        <dbReference type="ChEBI" id="CHEBI:83100"/>
        <dbReference type="ChEBI" id="CHEBI:83111"/>
        <dbReference type="EC" id="2.3.1.12"/>
    </reaction>
</comment>
<dbReference type="GO" id="GO:0045254">
    <property type="term" value="C:pyruvate dehydrogenase complex"/>
    <property type="evidence" value="ECO:0007669"/>
    <property type="project" value="UniProtKB-UniRule"/>
</dbReference>
<feature type="compositionally biased region" description="Polar residues" evidence="9">
    <location>
        <begin position="190"/>
        <end position="203"/>
    </location>
</feature>
<keyword evidence="3 8" id="KW-0808">Transferase</keyword>
<dbReference type="Gene3D" id="4.10.320.10">
    <property type="entry name" value="E3-binding domain"/>
    <property type="match status" value="1"/>
</dbReference>
<feature type="domain" description="Lipoyl-binding" evidence="10">
    <location>
        <begin position="2"/>
        <end position="78"/>
    </location>
</feature>
<dbReference type="Pfam" id="PF02817">
    <property type="entry name" value="E3_binding"/>
    <property type="match status" value="1"/>
</dbReference>
<dbReference type="CDD" id="cd06849">
    <property type="entry name" value="lipoyl_domain"/>
    <property type="match status" value="1"/>
</dbReference>
<sequence>MATEILMPSLAAGMEEATLMRWLKHEGDAVAKGDVLAEIETDKALMEMESEVDGKLGQILVPASPDAVQVGTLIAVVLDEEESTSVLDSYQTAQAATPQSNSVDYSVSQCPEPSTTTVQSSEQHSASLSQTSQAQSSDNAGRIFASPLARRLADQAGIALSSLTGSGPRGRIVRLDVERALQQPHAVTAAETTSPDATTSQSGADARPQGGTDANVERIPNSGMRKTIARRLCESKQTVPHFYLTVDCRLDELLELRSKLNVNGSQAKPAYKLSVNDFIVFAAARALRRVPEVNASWTESEVIRYLDVDISVAVATESGLITPVVREVDRKGLAEITTEVRSLAKRARTGKLSPSEYHGGGFTISNLGMYGIREFSAIINPPQSAILAVGAVEKRPVVVDEKLAIGSMMTLTLSADHRVVDGSVGARFLAELKSLLEEPINLLV</sequence>
<dbReference type="Pfam" id="PF00198">
    <property type="entry name" value="2-oxoacid_dh"/>
    <property type="match status" value="1"/>
</dbReference>
<protein>
    <recommendedName>
        <fullName evidence="8">Acetyltransferase component of pyruvate dehydrogenase complex</fullName>
        <ecNumber evidence="8">2.3.1.12</ecNumber>
    </recommendedName>
</protein>
<feature type="compositionally biased region" description="Low complexity" evidence="9">
    <location>
        <begin position="123"/>
        <end position="137"/>
    </location>
</feature>
<keyword evidence="4 8" id="KW-0450">Lipoyl</keyword>
<accession>A0A365TNF5</accession>
<dbReference type="PROSITE" id="PS51826">
    <property type="entry name" value="PSBD"/>
    <property type="match status" value="1"/>
</dbReference>
<dbReference type="NCBIfam" id="TIGR01349">
    <property type="entry name" value="PDHac_trf_mito"/>
    <property type="match status" value="1"/>
</dbReference>
<dbReference type="InterPro" id="IPR000089">
    <property type="entry name" value="Biotin_lipoyl"/>
</dbReference>
<evidence type="ECO:0000259" key="10">
    <source>
        <dbReference type="PROSITE" id="PS50968"/>
    </source>
</evidence>
<feature type="compositionally biased region" description="Polar residues" evidence="9">
    <location>
        <begin position="92"/>
        <end position="122"/>
    </location>
</feature>
<feature type="domain" description="Peripheral subunit-binding (PSBD)" evidence="11">
    <location>
        <begin position="144"/>
        <end position="181"/>
    </location>
</feature>
<feature type="region of interest" description="Disordered" evidence="9">
    <location>
        <begin position="185"/>
        <end position="218"/>
    </location>
</feature>
<organism evidence="12 13">
    <name type="scientific">Vreelandella sulfidaeris</name>
    <dbReference type="NCBI Taxonomy" id="115553"/>
    <lineage>
        <taxon>Bacteria</taxon>
        <taxon>Pseudomonadati</taxon>
        <taxon>Pseudomonadota</taxon>
        <taxon>Gammaproteobacteria</taxon>
        <taxon>Oceanospirillales</taxon>
        <taxon>Halomonadaceae</taxon>
        <taxon>Vreelandella</taxon>
    </lineage>
</organism>
<comment type="similarity">
    <text evidence="1 8">Belongs to the 2-oxoacid dehydrogenase family.</text>
</comment>
<evidence type="ECO:0000313" key="13">
    <source>
        <dbReference type="Proteomes" id="UP000252204"/>
    </source>
</evidence>
<dbReference type="EMBL" id="QNTU01000010">
    <property type="protein sequence ID" value="RBI66360.1"/>
    <property type="molecule type" value="Genomic_DNA"/>
</dbReference>
<comment type="cofactor">
    <cofactor evidence="8">
        <name>(R)-lipoate</name>
        <dbReference type="ChEBI" id="CHEBI:83088"/>
    </cofactor>
    <text evidence="8">Binds 1 lipoyl cofactor covalently.</text>
</comment>
<keyword evidence="5 8" id="KW-0012">Acyltransferase</keyword>
<comment type="subunit">
    <text evidence="2">Forms a 24-polypeptide structural core with octahedral symmetry.</text>
</comment>
<evidence type="ECO:0000256" key="5">
    <source>
        <dbReference type="ARBA" id="ARBA00023315"/>
    </source>
</evidence>
<dbReference type="GO" id="GO:0006086">
    <property type="term" value="P:pyruvate decarboxylation to acetyl-CoA"/>
    <property type="evidence" value="ECO:0007669"/>
    <property type="project" value="InterPro"/>
</dbReference>
<evidence type="ECO:0000256" key="3">
    <source>
        <dbReference type="ARBA" id="ARBA00022679"/>
    </source>
</evidence>
<evidence type="ECO:0000256" key="2">
    <source>
        <dbReference type="ARBA" id="ARBA00011484"/>
    </source>
</evidence>
<dbReference type="RefSeq" id="WP_113270555.1">
    <property type="nucleotide sequence ID" value="NZ_QNTU01000010.1"/>
</dbReference>
<dbReference type="InterPro" id="IPR045257">
    <property type="entry name" value="E2/Pdx1"/>
</dbReference>
<dbReference type="InterPro" id="IPR036625">
    <property type="entry name" value="E3-bd_dom_sf"/>
</dbReference>
<name>A0A365TNF5_9GAMM</name>
<dbReference type="EC" id="2.3.1.12" evidence="8"/>
<dbReference type="FunFam" id="3.30.559.10:FF:000003">
    <property type="entry name" value="Acetyltransferase component of pyruvate dehydrogenase complex"/>
    <property type="match status" value="1"/>
</dbReference>
<dbReference type="Pfam" id="PF00364">
    <property type="entry name" value="Biotin_lipoyl"/>
    <property type="match status" value="1"/>
</dbReference>
<dbReference type="InterPro" id="IPR011053">
    <property type="entry name" value="Single_hybrid_motif"/>
</dbReference>
<evidence type="ECO:0000313" key="12">
    <source>
        <dbReference type="EMBL" id="RBI66360.1"/>
    </source>
</evidence>
<gene>
    <name evidence="12" type="ORF">DQ400_15055</name>
</gene>
<comment type="function">
    <text evidence="6">The pyruvate dehydrogenase complex catalyzes the overall conversion of pyruvate to acetyl-CoA and CO(2). It contains multiple copies of three enzymatic components: pyruvate dehydrogenase (E1), dihydrolipoamide acetyltransferase (E2) and lipoamide dehydrogenase (E3).</text>
</comment>
<keyword evidence="13" id="KW-1185">Reference proteome</keyword>
<evidence type="ECO:0000259" key="11">
    <source>
        <dbReference type="PROSITE" id="PS51826"/>
    </source>
</evidence>
<evidence type="ECO:0000256" key="8">
    <source>
        <dbReference type="RuleBase" id="RU361137"/>
    </source>
</evidence>
<keyword evidence="12" id="KW-0670">Pyruvate</keyword>
<dbReference type="Gene3D" id="3.30.559.10">
    <property type="entry name" value="Chloramphenicol acetyltransferase-like domain"/>
    <property type="match status" value="1"/>
</dbReference>
<dbReference type="InterPro" id="IPR006257">
    <property type="entry name" value="LAT1"/>
</dbReference>
<evidence type="ECO:0000256" key="6">
    <source>
        <dbReference type="ARBA" id="ARBA00025211"/>
    </source>
</evidence>
<dbReference type="PANTHER" id="PTHR23151:SF90">
    <property type="entry name" value="DIHYDROLIPOYLLYSINE-RESIDUE ACETYLTRANSFERASE COMPONENT OF PYRUVATE DEHYDROGENASE COMPLEX, MITOCHONDRIAL-RELATED"/>
    <property type="match status" value="1"/>
</dbReference>
<dbReference type="InterPro" id="IPR004167">
    <property type="entry name" value="PSBD"/>
</dbReference>
<comment type="caution">
    <text evidence="12">The sequence shown here is derived from an EMBL/GenBank/DDBJ whole genome shotgun (WGS) entry which is preliminary data.</text>
</comment>
<reference evidence="13" key="1">
    <citation type="submission" date="2018-06" db="EMBL/GenBank/DDBJ databases">
        <title>Whole genome sequencing of four bacterial strains from South Shetland trench revealing bio-synthetic gene clusters.</title>
        <authorList>
            <person name="Abdel-Mageed W.M."/>
            <person name="Lehri B."/>
            <person name="Jarmusch S."/>
            <person name="Miranda K."/>
            <person name="Goodfellow M."/>
            <person name="Jaspars M."/>
            <person name="Karlyshev A.V."/>
        </authorList>
    </citation>
    <scope>NUCLEOTIDE SEQUENCE [LARGE SCALE GENOMIC DNA]</scope>
    <source>
        <strain evidence="13">SST4</strain>
    </source>
</reference>
<dbReference type="PROSITE" id="PS50968">
    <property type="entry name" value="BIOTINYL_LIPOYL"/>
    <property type="match status" value="1"/>
</dbReference>
<evidence type="ECO:0000256" key="1">
    <source>
        <dbReference type="ARBA" id="ARBA00007317"/>
    </source>
</evidence>
<dbReference type="InterPro" id="IPR023213">
    <property type="entry name" value="CAT-like_dom_sf"/>
</dbReference>
<evidence type="ECO:0000256" key="4">
    <source>
        <dbReference type="ARBA" id="ARBA00022823"/>
    </source>
</evidence>
<dbReference type="SUPFAM" id="SSF52777">
    <property type="entry name" value="CoA-dependent acyltransferases"/>
    <property type="match status" value="1"/>
</dbReference>
<dbReference type="OrthoDB" id="2086224at2"/>
<proteinExistence type="inferred from homology"/>
<dbReference type="PANTHER" id="PTHR23151">
    <property type="entry name" value="DIHYDROLIPOAMIDE ACETYL/SUCCINYL-TRANSFERASE-RELATED"/>
    <property type="match status" value="1"/>
</dbReference>
<dbReference type="AlphaFoldDB" id="A0A365TNF5"/>
<dbReference type="Gene3D" id="2.40.50.100">
    <property type="match status" value="1"/>
</dbReference>
<dbReference type="InterPro" id="IPR001078">
    <property type="entry name" value="2-oxoacid_DH_actylTfrase"/>
</dbReference>
<dbReference type="SUPFAM" id="SSF47005">
    <property type="entry name" value="Peripheral subunit-binding domain of 2-oxo acid dehydrogenase complex"/>
    <property type="match status" value="1"/>
</dbReference>